<reference evidence="3" key="1">
    <citation type="submission" date="2019-03" db="EMBL/GenBank/DDBJ databases">
        <title>Single cell metagenomics reveals metabolic interactions within the superorganism composed of flagellate Streblomastix strix and complex community of Bacteroidetes bacteria on its surface.</title>
        <authorList>
            <person name="Treitli S.C."/>
            <person name="Kolisko M."/>
            <person name="Husnik F."/>
            <person name="Keeling P."/>
            <person name="Hampl V."/>
        </authorList>
    </citation>
    <scope>NUCLEOTIDE SEQUENCE</scope>
    <source>
        <strain evidence="3">STM</strain>
    </source>
</reference>
<dbReference type="InterPro" id="IPR011856">
    <property type="entry name" value="tRNA_endonuc-like_dom_sf"/>
</dbReference>
<name>A0A5J4QZ34_9ZZZZ</name>
<feature type="domain" description="YhcG N-terminal" evidence="2">
    <location>
        <begin position="26"/>
        <end position="103"/>
    </location>
</feature>
<dbReference type="Gene3D" id="3.40.1350.10">
    <property type="match status" value="1"/>
</dbReference>
<dbReference type="InterPro" id="IPR053148">
    <property type="entry name" value="PD-DEXK-like_domain"/>
</dbReference>
<protein>
    <recommendedName>
        <fullName evidence="4">Endonuclease NucS</fullName>
    </recommendedName>
</protein>
<dbReference type="EMBL" id="SNRY01002090">
    <property type="protein sequence ID" value="KAA6326852.1"/>
    <property type="molecule type" value="Genomic_DNA"/>
</dbReference>
<dbReference type="AlphaFoldDB" id="A0A5J4QZ34"/>
<dbReference type="Pfam" id="PF06250">
    <property type="entry name" value="YhcG_C"/>
    <property type="match status" value="1"/>
</dbReference>
<evidence type="ECO:0000259" key="1">
    <source>
        <dbReference type="Pfam" id="PF06250"/>
    </source>
</evidence>
<comment type="caution">
    <text evidence="3">The sequence shown here is derived from an EMBL/GenBank/DDBJ whole genome shotgun (WGS) entry which is preliminary data.</text>
</comment>
<accession>A0A5J4QZ34</accession>
<dbReference type="InterPro" id="IPR009362">
    <property type="entry name" value="YhcG_C"/>
</dbReference>
<dbReference type="PANTHER" id="PTHR30547">
    <property type="entry name" value="UNCHARACTERIZED PROTEIN YHCG-RELATED"/>
    <property type="match status" value="1"/>
</dbReference>
<evidence type="ECO:0000259" key="2">
    <source>
        <dbReference type="Pfam" id="PF17761"/>
    </source>
</evidence>
<proteinExistence type="predicted"/>
<dbReference type="GO" id="GO:0003676">
    <property type="term" value="F:nucleic acid binding"/>
    <property type="evidence" value="ECO:0007669"/>
    <property type="project" value="InterPro"/>
</dbReference>
<feature type="domain" description="YhcG PDDEXK nuclease" evidence="1">
    <location>
        <begin position="264"/>
        <end position="416"/>
    </location>
</feature>
<evidence type="ECO:0008006" key="4">
    <source>
        <dbReference type="Google" id="ProtNLM"/>
    </source>
</evidence>
<sequence>MAKTDLKMGDIDKSGYKEFDDFIHAIGTEIEQAQIKLVCAANVQMLFHYWKVGHFILYNQKRLGWGGKVIDKISKAIRGKYPEKKGYSPRSLKYMCQFARLYPLCILQQLLWADKELETPTIGKVLSATNVLNEYLFGQEALAQMQTTNLEDDIIGQEVSAPIQNITETLSIITRQPVVQIENSFISSPVSKINWASHVVLMDSKLSLGIKYWYMKQTVEFGWSSTILKLQIENDLFRRQIEKQKINNFTATLPKPQSDLANYLLKDPYIFDLAGTKERADERDIEEQLVNHVTKYLLEMGTGFAFVARQKHFQIGNSDFYADLILYNIKLHAYVVVELKATPFKPEYAGQLNFYINVVDDKLRGEHDNKTIGLLLCRGKDEIMAQYALEGYNQPIGVSDYQLSKAIPEELKSTLPSIEEVEQELSHLLEHEGATNSNQ</sequence>
<evidence type="ECO:0000313" key="3">
    <source>
        <dbReference type="EMBL" id="KAA6326852.1"/>
    </source>
</evidence>
<dbReference type="Pfam" id="PF17761">
    <property type="entry name" value="DUF1016_N"/>
    <property type="match status" value="1"/>
</dbReference>
<gene>
    <name evidence="3" type="ORF">EZS27_024095</name>
</gene>
<dbReference type="InterPro" id="IPR041527">
    <property type="entry name" value="YhcG_N"/>
</dbReference>
<organism evidence="3">
    <name type="scientific">termite gut metagenome</name>
    <dbReference type="NCBI Taxonomy" id="433724"/>
    <lineage>
        <taxon>unclassified sequences</taxon>
        <taxon>metagenomes</taxon>
        <taxon>organismal metagenomes</taxon>
    </lineage>
</organism>
<dbReference type="PANTHER" id="PTHR30547:SF5">
    <property type="entry name" value="NUCLEASE YHCG-RELATED"/>
    <property type="match status" value="1"/>
</dbReference>